<feature type="region of interest" description="Disordered" evidence="1">
    <location>
        <begin position="1"/>
        <end position="23"/>
    </location>
</feature>
<organism evidence="2 3">
    <name type="scientific">Zizania palustris</name>
    <name type="common">Northern wild rice</name>
    <dbReference type="NCBI Taxonomy" id="103762"/>
    <lineage>
        <taxon>Eukaryota</taxon>
        <taxon>Viridiplantae</taxon>
        <taxon>Streptophyta</taxon>
        <taxon>Embryophyta</taxon>
        <taxon>Tracheophyta</taxon>
        <taxon>Spermatophyta</taxon>
        <taxon>Magnoliopsida</taxon>
        <taxon>Liliopsida</taxon>
        <taxon>Poales</taxon>
        <taxon>Poaceae</taxon>
        <taxon>BOP clade</taxon>
        <taxon>Oryzoideae</taxon>
        <taxon>Oryzeae</taxon>
        <taxon>Zizaniinae</taxon>
        <taxon>Zizania</taxon>
    </lineage>
</organism>
<evidence type="ECO:0000313" key="2">
    <source>
        <dbReference type="EMBL" id="KAG8068891.1"/>
    </source>
</evidence>
<evidence type="ECO:0000256" key="1">
    <source>
        <dbReference type="SAM" id="MobiDB-lite"/>
    </source>
</evidence>
<protein>
    <submittedName>
        <fullName evidence="2">Uncharacterized protein</fullName>
    </submittedName>
</protein>
<dbReference type="EMBL" id="JAAALK010000284">
    <property type="protein sequence ID" value="KAG8068891.1"/>
    <property type="molecule type" value="Genomic_DNA"/>
</dbReference>
<reference evidence="2" key="1">
    <citation type="journal article" date="2021" name="bioRxiv">
        <title>Whole Genome Assembly and Annotation of Northern Wild Rice, Zizania palustris L., Supports a Whole Genome Duplication in the Zizania Genus.</title>
        <authorList>
            <person name="Haas M."/>
            <person name="Kono T."/>
            <person name="Macchietto M."/>
            <person name="Millas R."/>
            <person name="McGilp L."/>
            <person name="Shao M."/>
            <person name="Duquette J."/>
            <person name="Hirsch C.N."/>
            <person name="Kimball J."/>
        </authorList>
    </citation>
    <scope>NUCLEOTIDE SEQUENCE</scope>
    <source>
        <tissue evidence="2">Fresh leaf tissue</tissue>
    </source>
</reference>
<comment type="caution">
    <text evidence="2">The sequence shown here is derived from an EMBL/GenBank/DDBJ whole genome shotgun (WGS) entry which is preliminary data.</text>
</comment>
<accession>A0A8J5S570</accession>
<feature type="region of interest" description="Disordered" evidence="1">
    <location>
        <begin position="75"/>
        <end position="128"/>
    </location>
</feature>
<name>A0A8J5S570_ZIZPA</name>
<feature type="compositionally biased region" description="Polar residues" evidence="1">
    <location>
        <begin position="106"/>
        <end position="116"/>
    </location>
</feature>
<dbReference type="AlphaFoldDB" id="A0A8J5S570"/>
<sequence length="158" mass="16926">MTMTVVGGGEGERGIILSEEEDEGAEREWVDWEDLIKQAHASSRAAHARLLLLLPSAAGGWRKKCSTAAAAVAGLSSPSGGRIYNGGQTPKPFRRWRQPQPPSRSNAGSTQASERPSTAAIGGDWWRGGEMATGCALEYGLTVRELGHNRREQKLSLG</sequence>
<proteinExistence type="predicted"/>
<evidence type="ECO:0000313" key="3">
    <source>
        <dbReference type="Proteomes" id="UP000729402"/>
    </source>
</evidence>
<reference evidence="2" key="2">
    <citation type="submission" date="2021-02" db="EMBL/GenBank/DDBJ databases">
        <authorList>
            <person name="Kimball J.A."/>
            <person name="Haas M.W."/>
            <person name="Macchietto M."/>
            <person name="Kono T."/>
            <person name="Duquette J."/>
            <person name="Shao M."/>
        </authorList>
    </citation>
    <scope>NUCLEOTIDE SEQUENCE</scope>
    <source>
        <tissue evidence="2">Fresh leaf tissue</tissue>
    </source>
</reference>
<keyword evidence="3" id="KW-1185">Reference proteome</keyword>
<gene>
    <name evidence="2" type="ORF">GUJ93_ZPchr0005g16252</name>
</gene>
<dbReference type="Proteomes" id="UP000729402">
    <property type="component" value="Unassembled WGS sequence"/>
</dbReference>